<feature type="transmembrane region" description="Helical" evidence="1">
    <location>
        <begin position="206"/>
        <end position="223"/>
    </location>
</feature>
<dbReference type="EMBL" id="CP123735">
    <property type="protein sequence ID" value="WGO86476.1"/>
    <property type="molecule type" value="Genomic_DNA"/>
</dbReference>
<feature type="transmembrane region" description="Helical" evidence="1">
    <location>
        <begin position="243"/>
        <end position="268"/>
    </location>
</feature>
<feature type="transmembrane region" description="Helical" evidence="1">
    <location>
        <begin position="167"/>
        <end position="185"/>
    </location>
</feature>
<name>A0AAX3UFQ0_9LACO</name>
<keyword evidence="1" id="KW-0812">Transmembrane</keyword>
<evidence type="ECO:0000256" key="1">
    <source>
        <dbReference type="SAM" id="Phobius"/>
    </source>
</evidence>
<gene>
    <name evidence="3" type="ORF">QEJ78_03165</name>
    <name evidence="2" type="ORF">SAMN02983011_00194</name>
</gene>
<organism evidence="3 5">
    <name type="scientific">Lactobacillus kefiranofaciens</name>
    <dbReference type="NCBI Taxonomy" id="267818"/>
    <lineage>
        <taxon>Bacteria</taxon>
        <taxon>Bacillati</taxon>
        <taxon>Bacillota</taxon>
        <taxon>Bacilli</taxon>
        <taxon>Lactobacillales</taxon>
        <taxon>Lactobacillaceae</taxon>
        <taxon>Lactobacillus</taxon>
    </lineage>
</organism>
<accession>A0AAX3UFQ0</accession>
<dbReference type="Proteomes" id="UP000181860">
    <property type="component" value="Unassembled WGS sequence"/>
</dbReference>
<feature type="transmembrane region" description="Helical" evidence="1">
    <location>
        <begin position="104"/>
        <end position="133"/>
    </location>
</feature>
<reference evidence="2 4" key="1">
    <citation type="submission" date="2016-10" db="EMBL/GenBank/DDBJ databases">
        <authorList>
            <person name="Varghese N."/>
            <person name="Submissions S."/>
        </authorList>
    </citation>
    <scope>NUCLEOTIDE SEQUENCE [LARGE SCALE GENOMIC DNA]</scope>
    <source>
        <strain evidence="2 4">ATCC 43761</strain>
    </source>
</reference>
<keyword evidence="4" id="KW-1185">Reference proteome</keyword>
<proteinExistence type="predicted"/>
<evidence type="ECO:0000313" key="5">
    <source>
        <dbReference type="Proteomes" id="UP001242513"/>
    </source>
</evidence>
<feature type="transmembrane region" description="Helical" evidence="1">
    <location>
        <begin position="21"/>
        <end position="41"/>
    </location>
</feature>
<dbReference type="EMBL" id="FMXC01000001">
    <property type="protein sequence ID" value="SDA37970.1"/>
    <property type="molecule type" value="Genomic_DNA"/>
</dbReference>
<evidence type="ECO:0000313" key="4">
    <source>
        <dbReference type="Proteomes" id="UP000181860"/>
    </source>
</evidence>
<evidence type="ECO:0000313" key="3">
    <source>
        <dbReference type="EMBL" id="WGO86476.1"/>
    </source>
</evidence>
<protein>
    <submittedName>
        <fullName evidence="3">ABC transporter permease</fullName>
    </submittedName>
</protein>
<reference evidence="3" key="3">
    <citation type="submission" date="2023-04" db="EMBL/GenBank/DDBJ databases">
        <authorList>
            <person name="Wang Y."/>
        </authorList>
    </citation>
    <scope>NUCLEOTIDE SEQUENCE</scope>
    <source>
        <strain evidence="3">ZW18</strain>
    </source>
</reference>
<reference evidence="3" key="2">
    <citation type="journal article" date="2022" name="Food Funct.">
        <title>Lactobacillus kefiranofaciens ZW18 from Kefir enhances the anti-tumor effect of anti-programmed cell death 1 (PD-1) immunotherapy by modulating the gut microbiota.</title>
        <authorList>
            <person name="Zhao J."/>
            <person name="Wang Y."/>
            <person name="Wang J."/>
            <person name="Lv M."/>
            <person name="Zhou C."/>
            <person name="Jia L."/>
            <person name="Geng W."/>
        </authorList>
    </citation>
    <scope>NUCLEOTIDE SEQUENCE</scope>
    <source>
        <strain evidence="3">ZW18</strain>
    </source>
</reference>
<evidence type="ECO:0000313" key="2">
    <source>
        <dbReference type="EMBL" id="SDA37970.1"/>
    </source>
</evidence>
<sequence length="280" mass="32256">MTGFKPLFKQMFLQKVRYAHLVLLVQTFAVLFMTIISWLTNDEGNIFIFFYNPRDYNLFDLILGLGWVTTIFADIVFVALLCWQNEKINLSQTWRLVPVSSIKMWLINIFSSLIQCVYIFVIQLAIGFVVLLLDFLSSHENLAPEIKSFFGLSRGYSWSDFWPFLEFLLYLVGICLIIFTFVSFADLLTRTITDQLPGKNTTGIKILVMAILVIVAVIIAFRFNDQMTVMYIRHAMKNGNEGYVDIIAIAIAEFFGGSVLLGIIDSYLMHKFVEPRMVNR</sequence>
<dbReference type="Proteomes" id="UP001242513">
    <property type="component" value="Chromosome"/>
</dbReference>
<keyword evidence="1" id="KW-0472">Membrane</keyword>
<dbReference type="AlphaFoldDB" id="A0AAX3UFQ0"/>
<feature type="transmembrane region" description="Helical" evidence="1">
    <location>
        <begin position="61"/>
        <end position="83"/>
    </location>
</feature>
<keyword evidence="1" id="KW-1133">Transmembrane helix</keyword>
<dbReference type="RefSeq" id="WP_013853988.1">
    <property type="nucleotide sequence ID" value="NZ_CP123735.1"/>
</dbReference>